<keyword evidence="3" id="KW-1185">Reference proteome</keyword>
<organism evidence="2 3">
    <name type="scientific">Cellulophaga geojensis KL-A</name>
    <dbReference type="NCBI Taxonomy" id="1328323"/>
    <lineage>
        <taxon>Bacteria</taxon>
        <taxon>Pseudomonadati</taxon>
        <taxon>Bacteroidota</taxon>
        <taxon>Flavobacteriia</taxon>
        <taxon>Flavobacteriales</taxon>
        <taxon>Flavobacteriaceae</taxon>
        <taxon>Cellulophaga</taxon>
    </lineage>
</organism>
<dbReference type="PROSITE" id="PS51257">
    <property type="entry name" value="PROKAR_LIPOPROTEIN"/>
    <property type="match status" value="1"/>
</dbReference>
<dbReference type="SUPFAM" id="SSF48452">
    <property type="entry name" value="TPR-like"/>
    <property type="match status" value="1"/>
</dbReference>
<sequence>MKRLIYKITLCIISSAIFTSCEDLDVENTNQPDLVQALASADDVKSLLDGSTTNAFTHLIGFTGIYMNLMADQTTTTNAYLSFWNFADQPRVQINNSSTNADLGSHVGSNWSSLNNYIYSANTVIDLIEFKGNTMIVDDVDKTQEMLATAYFVKGLCQGYISLLFDKAYIVNPDTDLAALEFKTYKELNDVAIQNLDTAISLAQSDSSISLKIHNAYTIDNATFIKLANSFAAKILINLPRTKAEASTTDYNKVLTYANKGITEDFNPPTDGGYQFFNNMQDWSTYTLSDGAGYLPTDIKIASLFDETYPKDYPTDASVTPEPANSSDPRLDEYFEYVTAFGFLRESRGRELFTNYRHRRYFTNNDRGTDPGLSTDIFHTEELDYIKAEATLYASGAGAAKTILDNSVRFTKGGITTGGTPEEIEKALFYEYSIELDLGSTIGTQWMFMRRHDLLQTGTPLQFPVPGTELEITGDQLYTFGGESNGSQEGTADGSNSWNGN</sequence>
<name>A0ABN0RSV9_9FLAO</name>
<evidence type="ECO:0000313" key="2">
    <source>
        <dbReference type="EMBL" id="EWH14992.1"/>
    </source>
</evidence>
<evidence type="ECO:0000313" key="3">
    <source>
        <dbReference type="Proteomes" id="UP000019275"/>
    </source>
</evidence>
<dbReference type="EMBL" id="ARZX01000001">
    <property type="protein sequence ID" value="EWH14992.1"/>
    <property type="molecule type" value="Genomic_DNA"/>
</dbReference>
<proteinExistence type="predicted"/>
<accession>A0ABN0RSV9</accession>
<evidence type="ECO:0008006" key="4">
    <source>
        <dbReference type="Google" id="ProtNLM"/>
    </source>
</evidence>
<feature type="compositionally biased region" description="Polar residues" evidence="1">
    <location>
        <begin position="485"/>
        <end position="501"/>
    </location>
</feature>
<protein>
    <recommendedName>
        <fullName evidence="4">RagB/SusD family nutrient uptake outer membrane protein</fullName>
    </recommendedName>
</protein>
<dbReference type="RefSeq" id="WP_034642792.1">
    <property type="nucleotide sequence ID" value="NZ_ARZX01000001.1"/>
</dbReference>
<dbReference type="Proteomes" id="UP000019275">
    <property type="component" value="Unassembled WGS sequence"/>
</dbReference>
<dbReference type="Gene3D" id="1.25.40.390">
    <property type="match status" value="1"/>
</dbReference>
<dbReference type="InterPro" id="IPR011990">
    <property type="entry name" value="TPR-like_helical_dom_sf"/>
</dbReference>
<comment type="caution">
    <text evidence="2">The sequence shown here is derived from an EMBL/GenBank/DDBJ whole genome shotgun (WGS) entry which is preliminary data.</text>
</comment>
<reference evidence="2 3" key="1">
    <citation type="journal article" date="2014" name="Genome Announc.">
        <title>Draft Genome Sequence of the Carrageenan-Degrading Bacterium Cellulophaga sp. Strain KL-A, Isolated from Decaying Marine Algae.</title>
        <authorList>
            <person name="Shan D."/>
            <person name="Ying J."/>
            <person name="Li X."/>
            <person name="Gao Z."/>
            <person name="Wei G."/>
            <person name="Shao Z."/>
        </authorList>
    </citation>
    <scope>NUCLEOTIDE SEQUENCE [LARGE SCALE GENOMIC DNA]</scope>
    <source>
        <strain evidence="2 3">KL-A</strain>
    </source>
</reference>
<gene>
    <name evidence="2" type="ORF">KLA_00495</name>
</gene>
<evidence type="ECO:0000256" key="1">
    <source>
        <dbReference type="SAM" id="MobiDB-lite"/>
    </source>
</evidence>
<feature type="region of interest" description="Disordered" evidence="1">
    <location>
        <begin position="480"/>
        <end position="501"/>
    </location>
</feature>